<gene>
    <name evidence="1" type="ORF">GCM10008986_07090</name>
</gene>
<name>A0ABN1AUZ7_9BACI</name>
<evidence type="ECO:0000313" key="2">
    <source>
        <dbReference type="Proteomes" id="UP001500880"/>
    </source>
</evidence>
<comment type="caution">
    <text evidence="1">The sequence shown here is derived from an EMBL/GenBank/DDBJ whole genome shotgun (WGS) entry which is preliminary data.</text>
</comment>
<protein>
    <submittedName>
        <fullName evidence="1">Uncharacterized protein</fullName>
    </submittedName>
</protein>
<evidence type="ECO:0000313" key="1">
    <source>
        <dbReference type="EMBL" id="GAA0484398.1"/>
    </source>
</evidence>
<reference evidence="1 2" key="1">
    <citation type="journal article" date="2019" name="Int. J. Syst. Evol. Microbiol.">
        <title>The Global Catalogue of Microorganisms (GCM) 10K type strain sequencing project: providing services to taxonomists for standard genome sequencing and annotation.</title>
        <authorList>
            <consortium name="The Broad Institute Genomics Platform"/>
            <consortium name="The Broad Institute Genome Sequencing Center for Infectious Disease"/>
            <person name="Wu L."/>
            <person name="Ma J."/>
        </authorList>
    </citation>
    <scope>NUCLEOTIDE SEQUENCE [LARGE SCALE GENOMIC DNA]</scope>
    <source>
        <strain evidence="1 2">JCM 12389</strain>
    </source>
</reference>
<accession>A0ABN1AUZ7</accession>
<organism evidence="1 2">
    <name type="scientific">Salinibacillus aidingensis</name>
    <dbReference type="NCBI Taxonomy" id="237684"/>
    <lineage>
        <taxon>Bacteria</taxon>
        <taxon>Bacillati</taxon>
        <taxon>Bacillota</taxon>
        <taxon>Bacilli</taxon>
        <taxon>Bacillales</taxon>
        <taxon>Bacillaceae</taxon>
        <taxon>Salinibacillus</taxon>
    </lineage>
</organism>
<dbReference type="Proteomes" id="UP001500880">
    <property type="component" value="Unassembled WGS sequence"/>
</dbReference>
<dbReference type="EMBL" id="BAAADO010000001">
    <property type="protein sequence ID" value="GAA0484398.1"/>
    <property type="molecule type" value="Genomic_DNA"/>
</dbReference>
<proteinExistence type="predicted"/>
<sequence>MREILGIYLAVSFILAGCSSSNQQDSINNEENSRNEQGNEELEVIAEDLNVPWSIEKLNNTFYLTERPGTMSR</sequence>
<dbReference type="PROSITE" id="PS51257">
    <property type="entry name" value="PROKAR_LIPOPROTEIN"/>
    <property type="match status" value="1"/>
</dbReference>
<keyword evidence="2" id="KW-1185">Reference proteome</keyword>